<dbReference type="InterPro" id="IPR001370">
    <property type="entry name" value="BIR_rpt"/>
</dbReference>
<keyword evidence="2" id="KW-1185">Reference proteome</keyword>
<gene>
    <name evidence="1" type="ORF">DGYR_LOCUS10528</name>
</gene>
<dbReference type="Gene3D" id="1.10.1170.10">
    <property type="entry name" value="Inhibitor Of Apoptosis Protein (2mihbC-IAP-1), Chain A"/>
    <property type="match status" value="2"/>
</dbReference>
<dbReference type="EMBL" id="CAJFCJ010000018">
    <property type="protein sequence ID" value="CAD5122764.1"/>
    <property type="molecule type" value="Genomic_DNA"/>
</dbReference>
<dbReference type="SUPFAM" id="SSF57924">
    <property type="entry name" value="Inhibitor of apoptosis (IAP) repeat"/>
    <property type="match status" value="2"/>
</dbReference>
<dbReference type="PANTHER" id="PTHR10044">
    <property type="entry name" value="INHIBITOR OF APOPTOSIS"/>
    <property type="match status" value="1"/>
</dbReference>
<dbReference type="InterPro" id="IPR050784">
    <property type="entry name" value="IAP"/>
</dbReference>
<dbReference type="GO" id="GO:0051726">
    <property type="term" value="P:regulation of cell cycle"/>
    <property type="evidence" value="ECO:0007669"/>
    <property type="project" value="TreeGrafter"/>
</dbReference>
<sequence>MATKGEEENRYQRRSVSFDMGLYAEAMKLNYDEEKESNFEILNRRVSKKPNWELAEEKRSSTDTDDSEDTDCDDVFEHLANRTCDEYIEYSTYSFRLKSFDLQPKPKKKPYLKKSDAALIEQYNIRIKFGIETLAEAGFFYDQLERSIICFSCSKRASRRALSDDIWRQHLGNCNFAIYWKGYKFFADDNRLDDIRYELVMKDDYLYGVKEEDMENPEYQTFENRLRTFRTYPLCEKKISLAEAGFFSSSGDTATCFFCGLVLKNWRKASERSPLEYHAHFTKSCCYIIVVEGRLFHDSCRKDKELDRGPDVVE</sequence>
<dbReference type="GO" id="GO:0005737">
    <property type="term" value="C:cytoplasm"/>
    <property type="evidence" value="ECO:0007669"/>
    <property type="project" value="TreeGrafter"/>
</dbReference>
<proteinExistence type="predicted"/>
<dbReference type="OrthoDB" id="6128279at2759"/>
<dbReference type="PANTHER" id="PTHR10044:SF139">
    <property type="entry name" value="DEATH-ASSOCIATED INHIBITOR OF APOPTOSIS 2"/>
    <property type="match status" value="1"/>
</dbReference>
<protein>
    <submittedName>
        <fullName evidence="1">DgyrCDS11172</fullName>
    </submittedName>
</protein>
<evidence type="ECO:0000313" key="1">
    <source>
        <dbReference type="EMBL" id="CAD5122764.1"/>
    </source>
</evidence>
<dbReference type="PROSITE" id="PS50143">
    <property type="entry name" value="BIR_REPEAT_2"/>
    <property type="match status" value="2"/>
</dbReference>
<evidence type="ECO:0000313" key="2">
    <source>
        <dbReference type="Proteomes" id="UP000549394"/>
    </source>
</evidence>
<dbReference type="Proteomes" id="UP000549394">
    <property type="component" value="Unassembled WGS sequence"/>
</dbReference>
<accession>A0A7I8W3K4</accession>
<dbReference type="AlphaFoldDB" id="A0A7I8W3K4"/>
<dbReference type="SMART" id="SM00238">
    <property type="entry name" value="BIR"/>
    <property type="match status" value="1"/>
</dbReference>
<reference evidence="1 2" key="1">
    <citation type="submission" date="2020-08" db="EMBL/GenBank/DDBJ databases">
        <authorList>
            <person name="Hejnol A."/>
        </authorList>
    </citation>
    <scope>NUCLEOTIDE SEQUENCE [LARGE SCALE GENOMIC DNA]</scope>
</reference>
<organism evidence="1 2">
    <name type="scientific">Dimorphilus gyrociliatus</name>
    <dbReference type="NCBI Taxonomy" id="2664684"/>
    <lineage>
        <taxon>Eukaryota</taxon>
        <taxon>Metazoa</taxon>
        <taxon>Spiralia</taxon>
        <taxon>Lophotrochozoa</taxon>
        <taxon>Annelida</taxon>
        <taxon>Polychaeta</taxon>
        <taxon>Polychaeta incertae sedis</taxon>
        <taxon>Dinophilidae</taxon>
        <taxon>Dimorphilus</taxon>
    </lineage>
</organism>
<dbReference type="GO" id="GO:0005634">
    <property type="term" value="C:nucleus"/>
    <property type="evidence" value="ECO:0007669"/>
    <property type="project" value="TreeGrafter"/>
</dbReference>
<name>A0A7I8W3K4_9ANNE</name>
<dbReference type="Pfam" id="PF00653">
    <property type="entry name" value="BIR"/>
    <property type="match status" value="2"/>
</dbReference>
<comment type="caution">
    <text evidence="1">The sequence shown here is derived from an EMBL/GenBank/DDBJ whole genome shotgun (WGS) entry which is preliminary data.</text>
</comment>